<protein>
    <submittedName>
        <fullName evidence="1">Uncharacterized protein</fullName>
    </submittedName>
</protein>
<proteinExistence type="predicted"/>
<organism evidence="1">
    <name type="scientific">Craspedostauros australis</name>
    <dbReference type="NCBI Taxonomy" id="1486917"/>
    <lineage>
        <taxon>Eukaryota</taxon>
        <taxon>Sar</taxon>
        <taxon>Stramenopiles</taxon>
        <taxon>Ochrophyta</taxon>
        <taxon>Bacillariophyta</taxon>
        <taxon>Bacillariophyceae</taxon>
        <taxon>Bacillariophycidae</taxon>
        <taxon>Naviculales</taxon>
        <taxon>Naviculaceae</taxon>
        <taxon>Craspedostauros</taxon>
    </lineage>
</organism>
<sequence length="134" mass="15017">MASNTLKKCVGIPLLGADMNENFAFVKFVFKLWGIGDALCPPSPWRREYGYTAIILDTSGSFADHRNCMRCGQDGAPDRWTVLIIGGSRSRMPTVYQRDSRSASLMNPNGRTHSQRVAFDDTRMRRAFDASCMT</sequence>
<name>A0A7R9ZKX5_9STRA</name>
<dbReference type="EMBL" id="HBEF01002967">
    <property type="protein sequence ID" value="CAD8329778.1"/>
    <property type="molecule type" value="Transcribed_RNA"/>
</dbReference>
<dbReference type="AlphaFoldDB" id="A0A7R9ZKX5"/>
<gene>
    <name evidence="1" type="ORF">CAUS1442_LOCUS1876</name>
</gene>
<accession>A0A7R9ZKX5</accession>
<reference evidence="1" key="1">
    <citation type="submission" date="2021-01" db="EMBL/GenBank/DDBJ databases">
        <authorList>
            <person name="Corre E."/>
            <person name="Pelletier E."/>
            <person name="Niang G."/>
            <person name="Scheremetjew M."/>
            <person name="Finn R."/>
            <person name="Kale V."/>
            <person name="Holt S."/>
            <person name="Cochrane G."/>
            <person name="Meng A."/>
            <person name="Brown T."/>
            <person name="Cohen L."/>
        </authorList>
    </citation>
    <scope>NUCLEOTIDE SEQUENCE</scope>
    <source>
        <strain evidence="1">CCMP3328</strain>
    </source>
</reference>
<evidence type="ECO:0000313" key="1">
    <source>
        <dbReference type="EMBL" id="CAD8329778.1"/>
    </source>
</evidence>